<dbReference type="InterPro" id="IPR001789">
    <property type="entry name" value="Sig_transdc_resp-reg_receiver"/>
</dbReference>
<evidence type="ECO:0000313" key="6">
    <source>
        <dbReference type="EMBL" id="MDI4671551.1"/>
    </source>
</evidence>
<keyword evidence="7" id="KW-1185">Reference proteome</keyword>
<evidence type="ECO:0000259" key="5">
    <source>
        <dbReference type="PROSITE" id="PS50110"/>
    </source>
</evidence>
<evidence type="ECO:0000256" key="4">
    <source>
        <dbReference type="SAM" id="Phobius"/>
    </source>
</evidence>
<dbReference type="PROSITE" id="PS50110">
    <property type="entry name" value="RESPONSE_REGULATORY"/>
    <property type="match status" value="1"/>
</dbReference>
<dbReference type="PANTHER" id="PTHR45339">
    <property type="entry name" value="HYBRID SIGNAL TRANSDUCTION HISTIDINE KINASE J"/>
    <property type="match status" value="1"/>
</dbReference>
<sequence length="916" mass="104697">MINTINNVDIFDDGLNGPNGEVVNTLNLLQQFYDFPVVKFIDYKGENNHEIFLSVSKEKAKHSIEFLMSISDQEKEVIYENTIDELRFENERDTYLLFYIQIPIFAQTGESIGLLVLGDTESRVFNENHRGQLNTFINLIQTQMQSFESVGTFKKKERVRSSNKISILSTKTVSFFIALVTSIVVGLFLFKYQANELISQNKYQTQKLKMTLFDAIERFDSQASSLTNKDQLLVGYILSGKSVDVNDLEKIVTTGEQGSLTYKGYALISEDNLVVWSRTNFDLGAYNLRDWAENKSSDFEIITIADTAFLVHKLDEIKGNFFTISAFDLNQFFQSVISKLNTQDYSIYLSTNELFLSLYGEASQRNLSGAISASTKIFPSEWRIFVKPNTPILDARVTNSFITLYIVISLILFSVVYYFLRLPRRLQEEIQQKNQTLLKREAFYSSALDSLPDAFAIFDTDDEPLITNKAYSTIFDGIKNADKLAFYELIQIGEESGLITHHEVHHKLEGDQDRIIDLGFSSGRWLTVVQRDMEDGSYVSYFHDDSEAHNKERLLKGILEKSKSNVRAQREFIAKVAGKLSKPVCYLRTFDELVNTQEKRNLLESVTLQLDCTLGLLDEFLSAKAQNRKLNTSKFEVTETINSVVKSIQYETAGKLVYNENTEKNAVWIFSDQRMFKQLITHFLSQVLEVARHTVSVKAETKHNDQFTELHLEFKYKSTDESKFIKALKHLEFIKKSDESLEVNFFISLFKILGGQDVLFSNHENENCITLVCKVEDEEGEVSSNLAVNKTSILLVDDDPLVDVVVRAVLKDQDFEIDYANSAIEALLSLSQKKYEVILMDIVMPELSGVEALHKIKKHSWCNNTAFIAHTASDKENCYEHYKSLGFDDVLLKPVKKDELLRSIDKVLSAKGDSHD</sequence>
<gene>
    <name evidence="6" type="ORF">MKZ47_21050</name>
</gene>
<keyword evidence="2" id="KW-0902">Two-component regulatory system</keyword>
<feature type="transmembrane region" description="Helical" evidence="4">
    <location>
        <begin position="165"/>
        <end position="190"/>
    </location>
</feature>
<keyword evidence="4" id="KW-0812">Transmembrane</keyword>
<feature type="modified residue" description="4-aspartylphosphate" evidence="3">
    <location>
        <position position="841"/>
    </location>
</feature>
<proteinExistence type="predicted"/>
<dbReference type="CDD" id="cd17546">
    <property type="entry name" value="REC_hyHK_CKI1_RcsC-like"/>
    <property type="match status" value="1"/>
</dbReference>
<dbReference type="Gene3D" id="3.40.50.2300">
    <property type="match status" value="1"/>
</dbReference>
<dbReference type="SMART" id="SM00448">
    <property type="entry name" value="REC"/>
    <property type="match status" value="1"/>
</dbReference>
<feature type="domain" description="Response regulatory" evidence="5">
    <location>
        <begin position="792"/>
        <end position="908"/>
    </location>
</feature>
<reference evidence="6 7" key="1">
    <citation type="submission" date="2022-02" db="EMBL/GenBank/DDBJ databases">
        <title>Genome analysis of Beneficial Microorganisms for Coral consortium from Pocillopora damicornis.</title>
        <authorList>
            <person name="Rosado P.M."/>
            <person name="Cardoso P.M."/>
            <person name="Rosado J.G."/>
            <person name="Schultz J."/>
            <person name="Rocha U."/>
            <person name="Costa T.K."/>
            <person name="Peixoto R.S."/>
        </authorList>
    </citation>
    <scope>NUCLEOTIDE SEQUENCE [LARGE SCALE GENOMIC DNA]</scope>
    <source>
        <strain evidence="6 7">BMC5</strain>
    </source>
</reference>
<evidence type="ECO:0000313" key="7">
    <source>
        <dbReference type="Proteomes" id="UP001156974"/>
    </source>
</evidence>
<dbReference type="Proteomes" id="UP001156974">
    <property type="component" value="Unassembled WGS sequence"/>
</dbReference>
<name>A0ABT6U5Y3_9GAMM</name>
<evidence type="ECO:0000256" key="3">
    <source>
        <dbReference type="PROSITE-ProRule" id="PRU00169"/>
    </source>
</evidence>
<protein>
    <submittedName>
        <fullName evidence="6">Response regulator</fullName>
    </submittedName>
</protein>
<accession>A0ABT6U5Y3</accession>
<dbReference type="EMBL" id="JAKUMG010000027">
    <property type="protein sequence ID" value="MDI4671551.1"/>
    <property type="molecule type" value="Genomic_DNA"/>
</dbReference>
<dbReference type="RefSeq" id="WP_258536071.1">
    <property type="nucleotide sequence ID" value="NZ_JAKUMG010000027.1"/>
</dbReference>
<evidence type="ECO:0000256" key="2">
    <source>
        <dbReference type="ARBA" id="ARBA00023012"/>
    </source>
</evidence>
<keyword evidence="1 3" id="KW-0597">Phosphoprotein</keyword>
<evidence type="ECO:0000256" key="1">
    <source>
        <dbReference type="ARBA" id="ARBA00022553"/>
    </source>
</evidence>
<organism evidence="6 7">
    <name type="scientific">Pseudoalteromonas shioyasakiensis</name>
    <dbReference type="NCBI Taxonomy" id="1190813"/>
    <lineage>
        <taxon>Bacteria</taxon>
        <taxon>Pseudomonadati</taxon>
        <taxon>Pseudomonadota</taxon>
        <taxon>Gammaproteobacteria</taxon>
        <taxon>Alteromonadales</taxon>
        <taxon>Pseudoalteromonadaceae</taxon>
        <taxon>Pseudoalteromonas</taxon>
    </lineage>
</organism>
<comment type="caution">
    <text evidence="6">The sequence shown here is derived from an EMBL/GenBank/DDBJ whole genome shotgun (WGS) entry which is preliminary data.</text>
</comment>
<keyword evidence="4" id="KW-1133">Transmembrane helix</keyword>
<dbReference type="PANTHER" id="PTHR45339:SF1">
    <property type="entry name" value="HYBRID SIGNAL TRANSDUCTION HISTIDINE KINASE J"/>
    <property type="match status" value="1"/>
</dbReference>
<dbReference type="Pfam" id="PF00072">
    <property type="entry name" value="Response_reg"/>
    <property type="match status" value="1"/>
</dbReference>
<feature type="transmembrane region" description="Helical" evidence="4">
    <location>
        <begin position="401"/>
        <end position="420"/>
    </location>
</feature>
<keyword evidence="4" id="KW-0472">Membrane</keyword>
<dbReference type="InterPro" id="IPR011006">
    <property type="entry name" value="CheY-like_superfamily"/>
</dbReference>
<dbReference type="SUPFAM" id="SSF52172">
    <property type="entry name" value="CheY-like"/>
    <property type="match status" value="1"/>
</dbReference>